<dbReference type="Proteomes" id="UP000613740">
    <property type="component" value="Unassembled WGS sequence"/>
</dbReference>
<reference evidence="2" key="1">
    <citation type="journal article" date="2020" name="bioRxiv">
        <title>Comparative genomics of Chlamydomonas.</title>
        <authorList>
            <person name="Craig R.J."/>
            <person name="Hasan A.R."/>
            <person name="Ness R.W."/>
            <person name="Keightley P.D."/>
        </authorList>
    </citation>
    <scope>NUCLEOTIDE SEQUENCE</scope>
    <source>
        <strain evidence="2">CCAP 11/173</strain>
    </source>
</reference>
<dbReference type="AlphaFoldDB" id="A0A836BD43"/>
<keyword evidence="3" id="KW-1185">Reference proteome</keyword>
<feature type="compositionally biased region" description="Gly residues" evidence="1">
    <location>
        <begin position="69"/>
        <end position="82"/>
    </location>
</feature>
<evidence type="ECO:0000313" key="2">
    <source>
        <dbReference type="EMBL" id="KAG2455031.1"/>
    </source>
</evidence>
<accession>A0A836BD43</accession>
<gene>
    <name evidence="2" type="ORF">HYH02_000856</name>
</gene>
<protein>
    <submittedName>
        <fullName evidence="2">Uncharacterized protein</fullName>
    </submittedName>
</protein>
<evidence type="ECO:0000313" key="3">
    <source>
        <dbReference type="Proteomes" id="UP000613740"/>
    </source>
</evidence>
<proteinExistence type="predicted"/>
<feature type="region of interest" description="Disordered" evidence="1">
    <location>
        <begin position="30"/>
        <end position="49"/>
    </location>
</feature>
<name>A0A836BD43_9CHLO</name>
<dbReference type="EMBL" id="JAEHOD010000001">
    <property type="protein sequence ID" value="KAG2455031.1"/>
    <property type="molecule type" value="Genomic_DNA"/>
</dbReference>
<organism evidence="2 3">
    <name type="scientific">Chlamydomonas schloesseri</name>
    <dbReference type="NCBI Taxonomy" id="2026947"/>
    <lineage>
        <taxon>Eukaryota</taxon>
        <taxon>Viridiplantae</taxon>
        <taxon>Chlorophyta</taxon>
        <taxon>core chlorophytes</taxon>
        <taxon>Chlorophyceae</taxon>
        <taxon>CS clade</taxon>
        <taxon>Chlamydomonadales</taxon>
        <taxon>Chlamydomonadaceae</taxon>
        <taxon>Chlamydomonas</taxon>
    </lineage>
</organism>
<feature type="region of interest" description="Disordered" evidence="1">
    <location>
        <begin position="64"/>
        <end position="100"/>
    </location>
</feature>
<sequence length="122" mass="12239">MVGWQVPAAWSARALNRATSFQRVLPASASALGDSAGGRGSPSSPTCRRGQVLHSLVSSTSNAAAAGAGADGGAVETGGASGGPDVLEPAADPEGGTPGGYRRLFWVPITAASGRRFCDWQR</sequence>
<comment type="caution">
    <text evidence="2">The sequence shown here is derived from an EMBL/GenBank/DDBJ whole genome shotgun (WGS) entry which is preliminary data.</text>
</comment>
<evidence type="ECO:0000256" key="1">
    <source>
        <dbReference type="SAM" id="MobiDB-lite"/>
    </source>
</evidence>